<dbReference type="Proteomes" id="UP000614460">
    <property type="component" value="Unassembled WGS sequence"/>
</dbReference>
<evidence type="ECO:0000313" key="1">
    <source>
        <dbReference type="EMBL" id="GGE17972.1"/>
    </source>
</evidence>
<evidence type="ECO:0000313" key="2">
    <source>
        <dbReference type="Proteomes" id="UP000614460"/>
    </source>
</evidence>
<protein>
    <submittedName>
        <fullName evidence="1">Uncharacterized protein</fullName>
    </submittedName>
</protein>
<dbReference type="RefSeq" id="WP_182498370.1">
    <property type="nucleotide sequence ID" value="NZ_BMKM01000003.1"/>
</dbReference>
<dbReference type="AlphaFoldDB" id="A0A8H9G0Y2"/>
<keyword evidence="2" id="KW-1185">Reference proteome</keyword>
<name>A0A8H9G0Y2_9SPHI</name>
<reference evidence="1" key="2">
    <citation type="submission" date="2020-09" db="EMBL/GenBank/DDBJ databases">
        <authorList>
            <person name="Sun Q."/>
            <person name="Zhou Y."/>
        </authorList>
    </citation>
    <scope>NUCLEOTIDE SEQUENCE</scope>
    <source>
        <strain evidence="1">CGMCC 1.15966</strain>
    </source>
</reference>
<sequence>MEFGVAAGINNSRAWILAKRASVPGFGQHYATLHLQPKVDVSTHFRGVAIGYPGETQTNHC</sequence>
<gene>
    <name evidence="1" type="ORF">GCM10011516_14540</name>
</gene>
<reference evidence="1" key="1">
    <citation type="journal article" date="2014" name="Int. J. Syst. Evol. Microbiol.">
        <title>Complete genome sequence of Corynebacterium casei LMG S-19264T (=DSM 44701T), isolated from a smear-ripened cheese.</title>
        <authorList>
            <consortium name="US DOE Joint Genome Institute (JGI-PGF)"/>
            <person name="Walter F."/>
            <person name="Albersmeier A."/>
            <person name="Kalinowski J."/>
            <person name="Ruckert C."/>
        </authorList>
    </citation>
    <scope>NUCLEOTIDE SEQUENCE</scope>
    <source>
        <strain evidence="1">CGMCC 1.15966</strain>
    </source>
</reference>
<accession>A0A8H9G0Y2</accession>
<dbReference type="EMBL" id="BMKM01000003">
    <property type="protein sequence ID" value="GGE17972.1"/>
    <property type="molecule type" value="Genomic_DNA"/>
</dbReference>
<proteinExistence type="predicted"/>
<organism evidence="1 2">
    <name type="scientific">Sphingobacterium cellulitidis</name>
    <dbReference type="NCBI Taxonomy" id="1768011"/>
    <lineage>
        <taxon>Bacteria</taxon>
        <taxon>Pseudomonadati</taxon>
        <taxon>Bacteroidota</taxon>
        <taxon>Sphingobacteriia</taxon>
        <taxon>Sphingobacteriales</taxon>
        <taxon>Sphingobacteriaceae</taxon>
        <taxon>Sphingobacterium</taxon>
    </lineage>
</organism>
<comment type="caution">
    <text evidence="1">The sequence shown here is derived from an EMBL/GenBank/DDBJ whole genome shotgun (WGS) entry which is preliminary data.</text>
</comment>